<dbReference type="RefSeq" id="WP_248826404.1">
    <property type="nucleotide sequence ID" value="NZ_JALKFT010000030.1"/>
</dbReference>
<sequence>MTAPDPLALLEQVVTRRPDPASREQAALLEAELAAAHDVAYAVVVSSGTAALHTALVAAGIGAGDEVLVSAIPVIMTVAAVVLAGARPVFVDTGPDGEPFDVADAASKITSRTRAVLPVHLGGRSGDLQPVVDLAAHTGLHLIEDACQAHGSRYRGWLLGTLGSAGCFSLKDGKLLSCGEGGYLVTNNPDLAARARAFQSHWQTPAPGQPALTRLGTNYRLAEPLAALARISLAGFDARLARHRHGADRLVHLVGDVPGLAVIPAAPGEQPNGYCALWRILLPRPRELSGRLAEAGVVNSVGSFGLRAAHQHAACCSLHPAPCPNAARAADSLLVVPIPIRDPAPDDEARLARIADLITTEVAAW</sequence>
<name>A0ABT0K426_9ACTN</name>
<dbReference type="InterPro" id="IPR015422">
    <property type="entry name" value="PyrdxlP-dep_Trfase_small"/>
</dbReference>
<comment type="similarity">
    <text evidence="2">Belongs to the DegT/DnrJ/EryC1 family.</text>
</comment>
<accession>A0ABT0K426</accession>
<protein>
    <submittedName>
        <fullName evidence="3">DegT/DnrJ/EryC1/StrS family aminotransferase</fullName>
    </submittedName>
</protein>
<organism evidence="3 4">
    <name type="scientific">Frankia umida</name>
    <dbReference type="NCBI Taxonomy" id="573489"/>
    <lineage>
        <taxon>Bacteria</taxon>
        <taxon>Bacillati</taxon>
        <taxon>Actinomycetota</taxon>
        <taxon>Actinomycetes</taxon>
        <taxon>Frankiales</taxon>
        <taxon>Frankiaceae</taxon>
        <taxon>Frankia</taxon>
    </lineage>
</organism>
<dbReference type="Pfam" id="PF01041">
    <property type="entry name" value="DegT_DnrJ_EryC1"/>
    <property type="match status" value="1"/>
</dbReference>
<dbReference type="PIRSF" id="PIRSF000390">
    <property type="entry name" value="PLP_StrS"/>
    <property type="match status" value="1"/>
</dbReference>
<dbReference type="Proteomes" id="UP001201873">
    <property type="component" value="Unassembled WGS sequence"/>
</dbReference>
<dbReference type="SUPFAM" id="SSF53383">
    <property type="entry name" value="PLP-dependent transferases"/>
    <property type="match status" value="1"/>
</dbReference>
<comment type="cofactor">
    <cofactor evidence="1">
        <name>pyridoxal 5'-phosphate</name>
        <dbReference type="ChEBI" id="CHEBI:597326"/>
    </cofactor>
</comment>
<dbReference type="InterPro" id="IPR000653">
    <property type="entry name" value="DegT/StrS_aminotransferase"/>
</dbReference>
<dbReference type="PANTHER" id="PTHR30244:SF34">
    <property type="entry name" value="DTDP-4-AMINO-4,6-DIDEOXYGALACTOSE TRANSAMINASE"/>
    <property type="match status" value="1"/>
</dbReference>
<keyword evidence="2" id="KW-0663">Pyridoxal phosphate</keyword>
<keyword evidence="4" id="KW-1185">Reference proteome</keyword>
<keyword evidence="3" id="KW-0808">Transferase</keyword>
<evidence type="ECO:0000256" key="1">
    <source>
        <dbReference type="ARBA" id="ARBA00001933"/>
    </source>
</evidence>
<dbReference type="Gene3D" id="3.40.640.10">
    <property type="entry name" value="Type I PLP-dependent aspartate aminotransferase-like (Major domain)"/>
    <property type="match status" value="1"/>
</dbReference>
<proteinExistence type="inferred from homology"/>
<dbReference type="InterPro" id="IPR015421">
    <property type="entry name" value="PyrdxlP-dep_Trfase_major"/>
</dbReference>
<dbReference type="GO" id="GO:0008483">
    <property type="term" value="F:transaminase activity"/>
    <property type="evidence" value="ECO:0007669"/>
    <property type="project" value="UniProtKB-KW"/>
</dbReference>
<evidence type="ECO:0000256" key="2">
    <source>
        <dbReference type="RuleBase" id="RU004508"/>
    </source>
</evidence>
<keyword evidence="3" id="KW-0032">Aminotransferase</keyword>
<dbReference type="InterPro" id="IPR015424">
    <property type="entry name" value="PyrdxlP-dep_Trfase"/>
</dbReference>
<gene>
    <name evidence="3" type="ORF">MXD59_21310</name>
</gene>
<evidence type="ECO:0000313" key="3">
    <source>
        <dbReference type="EMBL" id="MCK9878277.1"/>
    </source>
</evidence>
<evidence type="ECO:0000313" key="4">
    <source>
        <dbReference type="Proteomes" id="UP001201873"/>
    </source>
</evidence>
<dbReference type="EMBL" id="JALKFT010000030">
    <property type="protein sequence ID" value="MCK9878277.1"/>
    <property type="molecule type" value="Genomic_DNA"/>
</dbReference>
<dbReference type="Gene3D" id="3.90.1150.10">
    <property type="entry name" value="Aspartate Aminotransferase, domain 1"/>
    <property type="match status" value="1"/>
</dbReference>
<dbReference type="PANTHER" id="PTHR30244">
    <property type="entry name" value="TRANSAMINASE"/>
    <property type="match status" value="1"/>
</dbReference>
<reference evidence="3 4" key="1">
    <citation type="submission" date="2022-04" db="EMBL/GenBank/DDBJ databases">
        <title>Genome diversity in the genus Frankia.</title>
        <authorList>
            <person name="Carlos-Shanley C."/>
            <person name="Hahn D."/>
        </authorList>
    </citation>
    <scope>NUCLEOTIDE SEQUENCE [LARGE SCALE GENOMIC DNA]</scope>
    <source>
        <strain evidence="3 4">Ag45/Mut15</strain>
    </source>
</reference>
<comment type="caution">
    <text evidence="3">The sequence shown here is derived from an EMBL/GenBank/DDBJ whole genome shotgun (WGS) entry which is preliminary data.</text>
</comment>